<gene>
    <name evidence="4" type="ORF">CVIRNUC_005083</name>
</gene>
<feature type="repeat" description="TPR" evidence="1">
    <location>
        <begin position="771"/>
        <end position="804"/>
    </location>
</feature>
<dbReference type="GO" id="GO:0006383">
    <property type="term" value="P:transcription by RNA polymerase III"/>
    <property type="evidence" value="ECO:0007669"/>
    <property type="project" value="InterPro"/>
</dbReference>
<comment type="caution">
    <text evidence="4">The sequence shown here is derived from an EMBL/GenBank/DDBJ whole genome shotgun (WGS) entry which is preliminary data.</text>
</comment>
<dbReference type="GO" id="GO:0000127">
    <property type="term" value="C:transcription factor TFIIIC complex"/>
    <property type="evidence" value="ECO:0007669"/>
    <property type="project" value="TreeGrafter"/>
</dbReference>
<evidence type="ECO:0000256" key="1">
    <source>
        <dbReference type="PROSITE-ProRule" id="PRU00339"/>
    </source>
</evidence>
<dbReference type="AlphaFoldDB" id="A0AAV1I6E2"/>
<evidence type="ECO:0000256" key="3">
    <source>
        <dbReference type="SAM" id="MobiDB-lite"/>
    </source>
</evidence>
<name>A0AAV1I6E2_9CHLO</name>
<dbReference type="PANTHER" id="PTHR23082">
    <property type="entry name" value="TRANSCRIPTION INITIATION FACTOR IIIC TFIIIC , POLYPEPTIDE 3-RELATED"/>
    <property type="match status" value="1"/>
</dbReference>
<sequence length="920" mass="101927">MDDEDYNPSEDHGDDDVDDDDMEEDYDDETAFLTAGRGQAADTEDDDEEEGGDSEDFFEEGFDAVTLLDQMGHHQQGSSLTEQPFEVLKRAIGKETSPQAEGPPVRIKRGARTSSRGQVFGAAVDDIWDEDQVANELGMGSTRKKQTRRASRRRQAAGKKPGSRSRTVPEEINRKIGDASMSYTLARYEDAIRVLMEVIREYPYLPDTYNTLGLAHEALGRHRQALDLYMIAVHMAPDVDLWRRLANLSTKLGFFRQAIYCHTKVIARDKDDVDARYDRALLYAEVNEPKKAVIALDGILKGRPGEPEVVKMLARLHHRMGAPEKAAEVLEAQVQEFPDATDLTHINILAELFMDADRFEQAAGLIRAAERLPCMQGGIPIDLTVRAGICAARLQDTETAMEHFNALLAANPADFADLYLDVGDLLAETKRFDQALVFYSRLADEDGQTTPEVWTRLAGCHQALGSHNAAADILLKILGEASFGAEAHAEAATALAELYVHLGQPAAALEILYSLQGVGAVLSPHSPAVWPLHWRRASLFMKLGHMEPFLDLMLPVLSRTLRASKAASSGAASGKRMRAALRRRARVAEKYAHMQEHSAVFKGFVTRDRRKESVREADERLAELEQEYAAAQQEGAPEDGSAAAAEEGGFVLEDVFTDPSQFEAVLHTLRLLLGSGQPQEAQQLTKDIVRMFTKRGTDRGRRDALRMVLCGAAAAQGDSQGALQQIRTVAADHPHAPVVWNAYARAVACSGSMRSALRYLAGMRQKHPESIPIMLLLGNSHTLAGNYSLALNEYMHAYRLAPQEPLVLLCIGVALLNQVMQKKVPDRDRAVLQCFAFLQEYVMQRCNDQEAAYNLGRAAHQLELLHIAVPFYERALATQPPIDSGITNLRREAAHNLVLIYRKTGAIELARQVMREHLTF</sequence>
<dbReference type="Pfam" id="PF14559">
    <property type="entry name" value="TPR_19"/>
    <property type="match status" value="1"/>
</dbReference>
<keyword evidence="2" id="KW-0175">Coiled coil</keyword>
<protein>
    <recommendedName>
        <fullName evidence="6">General transcription factor 3C polypeptide 3</fullName>
    </recommendedName>
</protein>
<feature type="repeat" description="TPR" evidence="1">
    <location>
        <begin position="206"/>
        <end position="239"/>
    </location>
</feature>
<accession>A0AAV1I6E2</accession>
<keyword evidence="5" id="KW-1185">Reference proteome</keyword>
<dbReference type="InterPro" id="IPR039340">
    <property type="entry name" value="Tfc4/TFIIIC-102/Sfc4"/>
</dbReference>
<dbReference type="SMART" id="SM00028">
    <property type="entry name" value="TPR"/>
    <property type="match status" value="9"/>
</dbReference>
<feature type="compositionally biased region" description="Acidic residues" evidence="3">
    <location>
        <begin position="1"/>
        <end position="30"/>
    </location>
</feature>
<dbReference type="InterPro" id="IPR011990">
    <property type="entry name" value="TPR-like_helical_dom_sf"/>
</dbReference>
<dbReference type="InterPro" id="IPR019734">
    <property type="entry name" value="TPR_rpt"/>
</dbReference>
<evidence type="ECO:0000256" key="2">
    <source>
        <dbReference type="SAM" id="Coils"/>
    </source>
</evidence>
<dbReference type="Proteomes" id="UP001314263">
    <property type="component" value="Unassembled WGS sequence"/>
</dbReference>
<feature type="coiled-coil region" evidence="2">
    <location>
        <begin position="607"/>
        <end position="634"/>
    </location>
</feature>
<dbReference type="SUPFAM" id="SSF48452">
    <property type="entry name" value="TPR-like"/>
    <property type="match status" value="2"/>
</dbReference>
<dbReference type="EMBL" id="CAUYUE010000006">
    <property type="protein sequence ID" value="CAK0780530.1"/>
    <property type="molecule type" value="Genomic_DNA"/>
</dbReference>
<dbReference type="PANTHER" id="PTHR23082:SF0">
    <property type="entry name" value="GENERAL TRANSCRIPTION FACTOR 3C POLYPEPTIDE 3"/>
    <property type="match status" value="1"/>
</dbReference>
<feature type="compositionally biased region" description="Basic residues" evidence="3">
    <location>
        <begin position="142"/>
        <end position="163"/>
    </location>
</feature>
<feature type="region of interest" description="Disordered" evidence="3">
    <location>
        <begin position="1"/>
        <end position="56"/>
    </location>
</feature>
<reference evidence="4 5" key="1">
    <citation type="submission" date="2023-10" db="EMBL/GenBank/DDBJ databases">
        <authorList>
            <person name="Maclean D."/>
            <person name="Macfadyen A."/>
        </authorList>
    </citation>
    <scope>NUCLEOTIDE SEQUENCE [LARGE SCALE GENOMIC DNA]</scope>
</reference>
<dbReference type="Gene3D" id="1.25.40.10">
    <property type="entry name" value="Tetratricopeptide repeat domain"/>
    <property type="match status" value="3"/>
</dbReference>
<organism evidence="4 5">
    <name type="scientific">Coccomyxa viridis</name>
    <dbReference type="NCBI Taxonomy" id="1274662"/>
    <lineage>
        <taxon>Eukaryota</taxon>
        <taxon>Viridiplantae</taxon>
        <taxon>Chlorophyta</taxon>
        <taxon>core chlorophytes</taxon>
        <taxon>Trebouxiophyceae</taxon>
        <taxon>Trebouxiophyceae incertae sedis</taxon>
        <taxon>Coccomyxaceae</taxon>
        <taxon>Coccomyxa</taxon>
    </lineage>
</organism>
<dbReference type="PROSITE" id="PS50005">
    <property type="entry name" value="TPR"/>
    <property type="match status" value="2"/>
</dbReference>
<evidence type="ECO:0008006" key="6">
    <source>
        <dbReference type="Google" id="ProtNLM"/>
    </source>
</evidence>
<proteinExistence type="predicted"/>
<evidence type="ECO:0000313" key="5">
    <source>
        <dbReference type="Proteomes" id="UP001314263"/>
    </source>
</evidence>
<feature type="region of interest" description="Disordered" evidence="3">
    <location>
        <begin position="138"/>
        <end position="170"/>
    </location>
</feature>
<evidence type="ECO:0000313" key="4">
    <source>
        <dbReference type="EMBL" id="CAK0780530.1"/>
    </source>
</evidence>
<feature type="region of interest" description="Disordered" evidence="3">
    <location>
        <begin position="93"/>
        <end position="113"/>
    </location>
</feature>
<feature type="compositionally biased region" description="Acidic residues" evidence="3">
    <location>
        <begin position="42"/>
        <end position="56"/>
    </location>
</feature>
<keyword evidence="1" id="KW-0802">TPR repeat</keyword>